<dbReference type="Gene3D" id="2.160.20.120">
    <property type="match status" value="1"/>
</dbReference>
<feature type="transmembrane region" description="Helical" evidence="6">
    <location>
        <begin position="390"/>
        <end position="414"/>
    </location>
</feature>
<dbReference type="InterPro" id="IPR021255">
    <property type="entry name" value="DUF2807"/>
</dbReference>
<name>A0ABP9DD43_9BACT</name>
<feature type="transmembrane region" description="Helical" evidence="6">
    <location>
        <begin position="168"/>
        <end position="186"/>
    </location>
</feature>
<evidence type="ECO:0000259" key="7">
    <source>
        <dbReference type="Pfam" id="PF04024"/>
    </source>
</evidence>
<keyword evidence="5 6" id="KW-0472">Membrane</keyword>
<dbReference type="PANTHER" id="PTHR33885:SF3">
    <property type="entry name" value="PHAGE SHOCK PROTEIN C"/>
    <property type="match status" value="1"/>
</dbReference>
<evidence type="ECO:0000256" key="1">
    <source>
        <dbReference type="ARBA" id="ARBA00004162"/>
    </source>
</evidence>
<evidence type="ECO:0000256" key="4">
    <source>
        <dbReference type="ARBA" id="ARBA00022989"/>
    </source>
</evidence>
<comment type="caution">
    <text evidence="10">The sequence shown here is derived from an EMBL/GenBank/DDBJ whole genome shotgun (WGS) entry which is preliminary data.</text>
</comment>
<dbReference type="EMBL" id="BAABJX010000032">
    <property type="protein sequence ID" value="GAA4835392.1"/>
    <property type="molecule type" value="Genomic_DNA"/>
</dbReference>
<feature type="domain" description="PspC-related ToastRack" evidence="9">
    <location>
        <begin position="487"/>
        <end position="564"/>
    </location>
</feature>
<dbReference type="InterPro" id="IPR054319">
    <property type="entry name" value="PspC-rel_ToastRack"/>
</dbReference>
<keyword evidence="3 6" id="KW-0812">Transmembrane</keyword>
<dbReference type="Pfam" id="PF10988">
    <property type="entry name" value="DUF2807"/>
    <property type="match status" value="1"/>
</dbReference>
<feature type="transmembrane region" description="Helical" evidence="6">
    <location>
        <begin position="321"/>
        <end position="345"/>
    </location>
</feature>
<protein>
    <recommendedName>
        <fullName evidence="12">Phage shock protein C (PspC) family protein</fullName>
    </recommendedName>
</protein>
<proteinExistence type="predicted"/>
<dbReference type="InterPro" id="IPR052027">
    <property type="entry name" value="PspC"/>
</dbReference>
<keyword evidence="4 6" id="KW-1133">Transmembrane helix</keyword>
<evidence type="ECO:0000313" key="10">
    <source>
        <dbReference type="EMBL" id="GAA4835392.1"/>
    </source>
</evidence>
<evidence type="ECO:0000256" key="2">
    <source>
        <dbReference type="ARBA" id="ARBA00022475"/>
    </source>
</evidence>
<dbReference type="Pfam" id="PF04024">
    <property type="entry name" value="PspC"/>
    <property type="match status" value="2"/>
</dbReference>
<evidence type="ECO:0000256" key="3">
    <source>
        <dbReference type="ARBA" id="ARBA00022692"/>
    </source>
</evidence>
<organism evidence="10 11">
    <name type="scientific">Algivirga pacifica</name>
    <dbReference type="NCBI Taxonomy" id="1162670"/>
    <lineage>
        <taxon>Bacteria</taxon>
        <taxon>Pseudomonadati</taxon>
        <taxon>Bacteroidota</taxon>
        <taxon>Cytophagia</taxon>
        <taxon>Cytophagales</taxon>
        <taxon>Flammeovirgaceae</taxon>
        <taxon>Algivirga</taxon>
    </lineage>
</organism>
<gene>
    <name evidence="10" type="ORF">GCM10023331_20800</name>
</gene>
<sequence length="813" mass="92005">MHMESKSVNINGIIYYFTEAAADSLQQYRQAVHLYFQNFEDGISIIESIDERIAELLLQILNEGKTLLDEHDVLYVKEQLGEIEGFQEDSEQGFFEGEKTKPQQSFKEYLYSRIRSIQAPTFSGTLYRDVKRRKLAGLCAGIAYYFRVDPVVVRLILLFTLYHSVNNFDILALLLGVGYLLGWIIVPENGTLPQQGKYLLRSGRRKIITGTCTGISHHLGIEPVFAYLFFIIGSVAYPSLLWLYFGLWLSIPKARSISERLQSNGVEMTLNNIRSHFDERSRTFTKQGIPVEHVQHYYQRIYQEVKHVTLPQGLLQQLARIVAMLTGITLLMVLLVSVPAVYVALDFLLTNLHDIKLDLQGVDLSDKDLKLLTAILQVLRDLPFYLKASVFATTATPLLLLLVISLSLIVYRWILSKRVTVALLLAWMVITLGGGLTAGQYALNFHTVGSFIEKVNIPITNSKQPIVLLSKEEEEGGSNNLNTFPLSVFGQENEGVVVKSEFQARGRTRQDAIQNAKTTSYYMTVEENAIQIDPYVKLASGAEYRMQEMNMAIGIPIGKPFKVGLKNVQNQYFDPEETYIFMDKYKVIPYEDYLQRHIPTQEHFIPITPNGITCTPSIQDPTLPKVQQVVIKDIPYIEMYQGNNNKVVVKEQMLEQLDFVVKDDELFIVPKSQGEVLHVNTSDTLKIFLNTLKALSVSGKSNLNVGNFKDLEEVKINLDEYVNANFEHLDADHIVFSSAGNTNTLLKGDCNQLNIKAQDYSNIDCSNMKTPMVMVKATDFSNVKAYASEQGEVIKRPTAKVVILGTDIIIRRQ</sequence>
<evidence type="ECO:0000313" key="11">
    <source>
        <dbReference type="Proteomes" id="UP001500298"/>
    </source>
</evidence>
<dbReference type="InterPro" id="IPR007168">
    <property type="entry name" value="Phageshock_PspC_N"/>
</dbReference>
<evidence type="ECO:0008006" key="12">
    <source>
        <dbReference type="Google" id="ProtNLM"/>
    </source>
</evidence>
<feature type="domain" description="Phage shock protein PspC N-terminal" evidence="7">
    <location>
        <begin position="125"/>
        <end position="188"/>
    </location>
</feature>
<dbReference type="PANTHER" id="PTHR33885">
    <property type="entry name" value="PHAGE SHOCK PROTEIN C"/>
    <property type="match status" value="1"/>
</dbReference>
<evidence type="ECO:0000259" key="8">
    <source>
        <dbReference type="Pfam" id="PF10988"/>
    </source>
</evidence>
<accession>A0ABP9DD43</accession>
<feature type="transmembrane region" description="Helical" evidence="6">
    <location>
        <begin position="235"/>
        <end position="251"/>
    </location>
</feature>
<feature type="domain" description="Putative auto-transporter adhesin head GIN" evidence="8">
    <location>
        <begin position="637"/>
        <end position="805"/>
    </location>
</feature>
<keyword evidence="11" id="KW-1185">Reference proteome</keyword>
<dbReference type="Proteomes" id="UP001500298">
    <property type="component" value="Unassembled WGS sequence"/>
</dbReference>
<feature type="transmembrane region" description="Helical" evidence="6">
    <location>
        <begin position="421"/>
        <end position="443"/>
    </location>
</feature>
<reference evidence="11" key="1">
    <citation type="journal article" date="2019" name="Int. J. Syst. Evol. Microbiol.">
        <title>The Global Catalogue of Microorganisms (GCM) 10K type strain sequencing project: providing services to taxonomists for standard genome sequencing and annotation.</title>
        <authorList>
            <consortium name="The Broad Institute Genomics Platform"/>
            <consortium name="The Broad Institute Genome Sequencing Center for Infectious Disease"/>
            <person name="Wu L."/>
            <person name="Ma J."/>
        </authorList>
    </citation>
    <scope>NUCLEOTIDE SEQUENCE [LARGE SCALE GENOMIC DNA]</scope>
    <source>
        <strain evidence="11">JCM 18326</strain>
    </source>
</reference>
<evidence type="ECO:0000256" key="6">
    <source>
        <dbReference type="SAM" id="Phobius"/>
    </source>
</evidence>
<evidence type="ECO:0000259" key="9">
    <source>
        <dbReference type="Pfam" id="PF22744"/>
    </source>
</evidence>
<keyword evidence="2" id="KW-1003">Cell membrane</keyword>
<comment type="subcellular location">
    <subcellularLocation>
        <location evidence="1">Cell membrane</location>
        <topology evidence="1">Single-pass membrane protein</topology>
    </subcellularLocation>
</comment>
<feature type="domain" description="Phage shock protein PspC N-terminal" evidence="7">
    <location>
        <begin position="199"/>
        <end position="254"/>
    </location>
</feature>
<evidence type="ECO:0000256" key="5">
    <source>
        <dbReference type="ARBA" id="ARBA00023136"/>
    </source>
</evidence>
<dbReference type="Pfam" id="PF22744">
    <property type="entry name" value="Toast-rack_PspC-Cterm"/>
    <property type="match status" value="1"/>
</dbReference>